<reference evidence="1 2" key="1">
    <citation type="submission" date="2018-12" db="EMBL/GenBank/DDBJ databases">
        <title>Vibrio sp. isolated from China Sea.</title>
        <authorList>
            <person name="Li Y."/>
        </authorList>
    </citation>
    <scope>NUCLEOTIDE SEQUENCE [LARGE SCALE GENOMIC DNA]</scope>
    <source>
        <strain evidence="1 2">BEI207</strain>
    </source>
</reference>
<organism evidence="1 2">
    <name type="scientific">Vibrio aquaticus</name>
    <dbReference type="NCBI Taxonomy" id="2496559"/>
    <lineage>
        <taxon>Bacteria</taxon>
        <taxon>Pseudomonadati</taxon>
        <taxon>Pseudomonadota</taxon>
        <taxon>Gammaproteobacteria</taxon>
        <taxon>Vibrionales</taxon>
        <taxon>Vibrionaceae</taxon>
        <taxon>Vibrio</taxon>
    </lineage>
</organism>
<dbReference type="RefSeq" id="WP_126573570.1">
    <property type="nucleotide sequence ID" value="NZ_RXZH01000002.1"/>
</dbReference>
<comment type="caution">
    <text evidence="1">The sequence shown here is derived from an EMBL/GenBank/DDBJ whole genome shotgun (WGS) entry which is preliminary data.</text>
</comment>
<evidence type="ECO:0000313" key="2">
    <source>
        <dbReference type="Proteomes" id="UP000268973"/>
    </source>
</evidence>
<dbReference type="AlphaFoldDB" id="A0A432CXQ9"/>
<name>A0A432CXQ9_9VIBR</name>
<evidence type="ECO:0000313" key="1">
    <source>
        <dbReference type="EMBL" id="RTZ16643.1"/>
    </source>
</evidence>
<dbReference type="Proteomes" id="UP000268973">
    <property type="component" value="Unassembled WGS sequence"/>
</dbReference>
<evidence type="ECO:0008006" key="3">
    <source>
        <dbReference type="Google" id="ProtNLM"/>
    </source>
</evidence>
<sequence>MSSVISSISPSRSIYEVGEHNKVVSELLFASNDKKKLDFKLGNETVKEHLNALFELSKKNSQESIELLQNLALGNGEIASYSQDLLCKLLMVRDGVTHEIANTVRAGCQKLITDFSSSVTTQEVIDSHPKLLLLASTKIHDQTFDDIPNTVKESVKKFDAYNEKPQWWRDNKPNNGVFDADSLLSIVDASEPQRRKVQVTSDGMCFFRAILTDTNHDVKYADKEKVSTEDIINNIKANYESQLDASIDEALTKFKPEPLRQYSHNEIKSALKENLHLIWSGEGIAQIFDVIVNENIDDFDALSDVIFNEFHNVFDTTNLVKEGHHYNVFI</sequence>
<dbReference type="EMBL" id="RXZH01000002">
    <property type="protein sequence ID" value="RTZ16643.1"/>
    <property type="molecule type" value="Genomic_DNA"/>
</dbReference>
<gene>
    <name evidence="1" type="ORF">EJ063_07560</name>
</gene>
<keyword evidence="2" id="KW-1185">Reference proteome</keyword>
<proteinExistence type="predicted"/>
<accession>A0A432CXQ9</accession>
<protein>
    <recommendedName>
        <fullName evidence="3">OTU domain-containing protein</fullName>
    </recommendedName>
</protein>
<dbReference type="OrthoDB" id="5848333at2"/>